<feature type="compositionally biased region" description="Basic and acidic residues" evidence="7">
    <location>
        <begin position="227"/>
        <end position="236"/>
    </location>
</feature>
<dbReference type="Pfam" id="PF00069">
    <property type="entry name" value="Pkinase"/>
    <property type="match status" value="1"/>
</dbReference>
<dbReference type="AlphaFoldDB" id="A0A8C5BUD7"/>
<accession>A0A8C5BUD7</accession>
<evidence type="ECO:0000256" key="1">
    <source>
        <dbReference type="ARBA" id="ARBA00012513"/>
    </source>
</evidence>
<dbReference type="InterPro" id="IPR051931">
    <property type="entry name" value="PAK3-like"/>
</dbReference>
<dbReference type="GO" id="GO:0005524">
    <property type="term" value="F:ATP binding"/>
    <property type="evidence" value="ECO:0007669"/>
    <property type="project" value="UniProtKB-KW"/>
</dbReference>
<dbReference type="GO" id="GO:0005737">
    <property type="term" value="C:cytoplasm"/>
    <property type="evidence" value="ECO:0007669"/>
    <property type="project" value="UniProtKB-SubCell"/>
</dbReference>
<evidence type="ECO:0000256" key="4">
    <source>
        <dbReference type="ARBA" id="ARBA00022741"/>
    </source>
</evidence>
<dbReference type="Gene3D" id="3.90.810.10">
    <property type="entry name" value="CRIB domain"/>
    <property type="match status" value="1"/>
</dbReference>
<keyword evidence="5" id="KW-0418">Kinase</keyword>
<dbReference type="InterPro" id="IPR000719">
    <property type="entry name" value="Prot_kinase_dom"/>
</dbReference>
<protein>
    <recommendedName>
        <fullName evidence="1">non-specific serine/threonine protein kinase</fullName>
        <ecNumber evidence="1">2.7.11.1</ecNumber>
    </recommendedName>
</protein>
<organism evidence="10 11">
    <name type="scientific">Gadus morhua</name>
    <name type="common">Atlantic cod</name>
    <dbReference type="NCBI Taxonomy" id="8049"/>
    <lineage>
        <taxon>Eukaryota</taxon>
        <taxon>Metazoa</taxon>
        <taxon>Chordata</taxon>
        <taxon>Craniata</taxon>
        <taxon>Vertebrata</taxon>
        <taxon>Euteleostomi</taxon>
        <taxon>Actinopterygii</taxon>
        <taxon>Neopterygii</taxon>
        <taxon>Teleostei</taxon>
        <taxon>Neoteleostei</taxon>
        <taxon>Acanthomorphata</taxon>
        <taxon>Zeiogadaria</taxon>
        <taxon>Gadariae</taxon>
        <taxon>Gadiformes</taxon>
        <taxon>Gadoidei</taxon>
        <taxon>Gadidae</taxon>
        <taxon>Gadus</taxon>
    </lineage>
</organism>
<evidence type="ECO:0000259" key="8">
    <source>
        <dbReference type="PROSITE" id="PS50011"/>
    </source>
</evidence>
<dbReference type="SMART" id="SM00220">
    <property type="entry name" value="S_TKc"/>
    <property type="match status" value="1"/>
</dbReference>
<reference evidence="10" key="1">
    <citation type="submission" date="2025-08" db="UniProtKB">
        <authorList>
            <consortium name="Ensembl"/>
        </authorList>
    </citation>
    <scope>IDENTIFICATION</scope>
</reference>
<name>A0A8C5BUD7_GADMO</name>
<gene>
    <name evidence="10" type="primary">pak2b</name>
</gene>
<evidence type="ECO:0000259" key="9">
    <source>
        <dbReference type="PROSITE" id="PS50108"/>
    </source>
</evidence>
<feature type="region of interest" description="Disordered" evidence="7">
    <location>
        <begin position="151"/>
        <end position="236"/>
    </location>
</feature>
<feature type="domain" description="CRIB" evidence="9">
    <location>
        <begin position="81"/>
        <end position="94"/>
    </location>
</feature>
<dbReference type="PROSITE" id="PS00108">
    <property type="entry name" value="PROTEIN_KINASE_ST"/>
    <property type="match status" value="1"/>
</dbReference>
<keyword evidence="6" id="KW-0067">ATP-binding</keyword>
<evidence type="ECO:0000256" key="7">
    <source>
        <dbReference type="SAM" id="MobiDB-lite"/>
    </source>
</evidence>
<dbReference type="SUPFAM" id="SSF56112">
    <property type="entry name" value="Protein kinase-like (PK-like)"/>
    <property type="match status" value="1"/>
</dbReference>
<dbReference type="InterPro" id="IPR000095">
    <property type="entry name" value="CRIB_dom"/>
</dbReference>
<evidence type="ECO:0000313" key="11">
    <source>
        <dbReference type="Proteomes" id="UP000694546"/>
    </source>
</evidence>
<dbReference type="CDD" id="cd01093">
    <property type="entry name" value="CRIB_PAK_like"/>
    <property type="match status" value="1"/>
</dbReference>
<dbReference type="PANTHER" id="PTHR45832">
    <property type="entry name" value="SERINE/THREONINE-PROTEIN KINASE SAMKA-RELATED-RELATED"/>
    <property type="match status" value="1"/>
</dbReference>
<dbReference type="InterPro" id="IPR011009">
    <property type="entry name" value="Kinase-like_dom_sf"/>
</dbReference>
<dbReference type="Ensembl" id="ENSGMOT00000030493.1">
    <property type="protein sequence ID" value="ENSGMOP00000051173.1"/>
    <property type="gene ID" value="ENSGMOG00000019155.2"/>
</dbReference>
<dbReference type="Pfam" id="PF00786">
    <property type="entry name" value="PBD"/>
    <property type="match status" value="1"/>
</dbReference>
<evidence type="ECO:0000313" key="10">
    <source>
        <dbReference type="Ensembl" id="ENSGMOP00000051173.1"/>
    </source>
</evidence>
<dbReference type="Gene3D" id="1.10.510.10">
    <property type="entry name" value="Transferase(Phosphotransferase) domain 1"/>
    <property type="match status" value="1"/>
</dbReference>
<evidence type="ECO:0000256" key="2">
    <source>
        <dbReference type="ARBA" id="ARBA00022527"/>
    </source>
</evidence>
<feature type="domain" description="Protein kinase" evidence="8">
    <location>
        <begin position="163"/>
        <end position="450"/>
    </location>
</feature>
<keyword evidence="3" id="KW-0808">Transferase</keyword>
<dbReference type="SMART" id="SM00285">
    <property type="entry name" value="PBD"/>
    <property type="match status" value="1"/>
</dbReference>
<reference evidence="10" key="2">
    <citation type="submission" date="2025-09" db="UniProtKB">
        <authorList>
            <consortium name="Ensembl"/>
        </authorList>
    </citation>
    <scope>IDENTIFICATION</scope>
</reference>
<feature type="compositionally biased region" description="Basic and acidic residues" evidence="7">
    <location>
        <begin position="72"/>
        <end position="91"/>
    </location>
</feature>
<dbReference type="EC" id="2.7.11.1" evidence="1"/>
<sequence>MCDNGDPEDKPPAPPVRMSSTIFSTGSSKDSLSGNHSGNHSSKPLPSVPEEKKPRNKIISIFSGAEKGGRKKDRDKERPEISPPSDFEHTIHVGFDAVTGEFTGMPEQWARLLQTSNITKSEQKKNPQAVLDVLVFFDSTGNCRQKYLSFSSSEKDAFTPGPQSPMKKGSEPSSANIKNIDDEDDDEAPPPIVAPRPEHTKSMYTRSVIEPIPAPVTCPDGDSASKAVDRQREKGKMSDEEIMDKLSKSWLQEQTLDLLLLSFLMGEELFVVMEYLAGGSLTDVVTETCMDEAQIAAVCRECLQALEFLHANQVIHRDIKSDNVLLGMDGSVKLTDFGFCAQITPEQSKRSTMVGTPYWMAPEVVTRKAYGPKVDIWSLGIMAIEMVEGEPPYLNENPLRALYLIATNGTPELQDPEKLSPVFRDFLNRCLEMDVEKRWGGTELLKHPFLKIAKPLSSLNPLILAAKEAMKGNR</sequence>
<keyword evidence="2" id="KW-0723">Serine/threonine-protein kinase</keyword>
<feature type="compositionally biased region" description="Low complexity" evidence="7">
    <location>
        <begin position="33"/>
        <end position="42"/>
    </location>
</feature>
<evidence type="ECO:0000256" key="6">
    <source>
        <dbReference type="ARBA" id="ARBA00022840"/>
    </source>
</evidence>
<evidence type="ECO:0000256" key="5">
    <source>
        <dbReference type="ARBA" id="ARBA00022777"/>
    </source>
</evidence>
<dbReference type="InterPro" id="IPR033923">
    <property type="entry name" value="PAK_BD"/>
</dbReference>
<evidence type="ECO:0000256" key="3">
    <source>
        <dbReference type="ARBA" id="ARBA00022679"/>
    </source>
</evidence>
<dbReference type="PROSITE" id="PS50108">
    <property type="entry name" value="CRIB"/>
    <property type="match status" value="1"/>
</dbReference>
<dbReference type="InterPro" id="IPR008271">
    <property type="entry name" value="Ser/Thr_kinase_AS"/>
</dbReference>
<dbReference type="GO" id="GO:0004674">
    <property type="term" value="F:protein serine/threonine kinase activity"/>
    <property type="evidence" value="ECO:0007669"/>
    <property type="project" value="UniProtKB-KW"/>
</dbReference>
<proteinExistence type="predicted"/>
<dbReference type="InterPro" id="IPR036936">
    <property type="entry name" value="CRIB_dom_sf"/>
</dbReference>
<keyword evidence="4" id="KW-0547">Nucleotide-binding</keyword>
<feature type="region of interest" description="Disordered" evidence="7">
    <location>
        <begin position="1"/>
        <end position="92"/>
    </location>
</feature>
<feature type="compositionally biased region" description="Polar residues" evidence="7">
    <location>
        <begin position="18"/>
        <end position="32"/>
    </location>
</feature>
<dbReference type="GeneTree" id="ENSGT00950000182988"/>
<dbReference type="PANTHER" id="PTHR45832:SF21">
    <property type="entry name" value="NON-SPECIFIC SERINE_THREONINE PROTEIN KINASE"/>
    <property type="match status" value="1"/>
</dbReference>
<keyword evidence="11" id="KW-1185">Reference proteome</keyword>
<dbReference type="Proteomes" id="UP000694546">
    <property type="component" value="Chromosome 12"/>
</dbReference>
<dbReference type="PROSITE" id="PS50011">
    <property type="entry name" value="PROTEIN_KINASE_DOM"/>
    <property type="match status" value="1"/>
</dbReference>